<name>H6REY0_9BACT</name>
<reference evidence="1" key="1">
    <citation type="journal article" date="2012" name="Environ. Microbiol.">
        <title>Genomic content of uncultured Bacteroidetes from contrasting oceanic provinces in the North Atlantic Ocean.</title>
        <authorList>
            <person name="Gomez-Pereira P.R."/>
            <person name="Schuler M."/>
            <person name="Fuchs B.M."/>
            <person name="Bennke C."/>
            <person name="Teeling H."/>
            <person name="Waldmann J."/>
            <person name="Richter M."/>
            <person name="Barbe V."/>
            <person name="Bataille E."/>
            <person name="Glockner F.O."/>
            <person name="Amann R."/>
        </authorList>
    </citation>
    <scope>NUCLEOTIDE SEQUENCE</scope>
</reference>
<accession>H6REY0</accession>
<organism evidence="1">
    <name type="scientific">uncultured Flavobacteriia bacterium</name>
    <dbReference type="NCBI Taxonomy" id="212695"/>
    <lineage>
        <taxon>Bacteria</taxon>
        <taxon>Pseudomonadati</taxon>
        <taxon>Bacteroidota</taxon>
        <taxon>Flavobacteriia</taxon>
        <taxon>environmental samples</taxon>
    </lineage>
</organism>
<evidence type="ECO:0000313" key="1">
    <source>
        <dbReference type="EMBL" id="CCF99591.1"/>
    </source>
</evidence>
<sequence>MISSTIGKIVGFSEKGKPIQLTENKAFLMNKFKYIKINKSSEKLSYI</sequence>
<reference evidence="1" key="2">
    <citation type="submission" date="2012-02" db="EMBL/GenBank/DDBJ databases">
        <authorList>
            <person name="Genoscope - CEA"/>
        </authorList>
    </citation>
    <scope>NUCLEOTIDE SEQUENCE</scope>
</reference>
<protein>
    <submittedName>
        <fullName evidence="1">Uncharacterized protein</fullName>
    </submittedName>
</protein>
<gene>
    <name evidence="1" type="ORF">VIS_S18BNA50022</name>
</gene>
<dbReference type="AlphaFoldDB" id="H6REY0"/>
<dbReference type="EMBL" id="FO117584">
    <property type="protein sequence ID" value="CCF99591.1"/>
    <property type="molecule type" value="Genomic_DNA"/>
</dbReference>
<proteinExistence type="predicted"/>